<evidence type="ECO:0000259" key="6">
    <source>
        <dbReference type="PROSITE" id="PS50011"/>
    </source>
</evidence>
<dbReference type="PANTHER" id="PTHR43289:SF34">
    <property type="entry name" value="SERINE_THREONINE-PROTEIN KINASE YBDM-RELATED"/>
    <property type="match status" value="1"/>
</dbReference>
<dbReference type="PATRIC" id="fig|1068978.7.peg.2356"/>
<dbReference type="PANTHER" id="PTHR43289">
    <property type="entry name" value="MITOGEN-ACTIVATED PROTEIN KINASE KINASE KINASE 20-RELATED"/>
    <property type="match status" value="1"/>
</dbReference>
<dbReference type="GO" id="GO:0004674">
    <property type="term" value="F:protein serine/threonine kinase activity"/>
    <property type="evidence" value="ECO:0007669"/>
    <property type="project" value="TreeGrafter"/>
</dbReference>
<keyword evidence="3" id="KW-0418">Kinase</keyword>
<dbReference type="PROSITE" id="PS50011">
    <property type="entry name" value="PROTEIN_KINASE_DOM"/>
    <property type="match status" value="1"/>
</dbReference>
<dbReference type="GO" id="GO:0005524">
    <property type="term" value="F:ATP binding"/>
    <property type="evidence" value="ECO:0007669"/>
    <property type="project" value="UniProtKB-KW"/>
</dbReference>
<dbReference type="Pfam" id="PF00069">
    <property type="entry name" value="Pkinase"/>
    <property type="match status" value="1"/>
</dbReference>
<feature type="region of interest" description="Disordered" evidence="5">
    <location>
        <begin position="381"/>
        <end position="405"/>
    </location>
</feature>
<sequence length="478" mass="51064">MRNPGTVGISPRVYVSYTRDSPEHVRSVREFAAFLRTGLGVDAEHDEWHATERRDWIAWTVDQLRTAEFVLAIASPEYKRVADGGRQRTEGRTRELEAAMLRDNLARNIPESTRRVLPVVLPGGRPEDIPDCLCPSSQGYYTIPRFTRDAAEDLLRVLSGAPLHEKPPLGTFTPPMPGVDPVVVVHRAAAPPTDRVLAVGAVVDLGGVRRLVDGQHWSEHPNRDHAAVCRQARASALPPDDGSAWLRQVEVRQPTGAADAAVAALAREHEILTALDGRAPELPRPLGFFRDGHLATLATRWPSSRSLGGPGETLATDIPAVGETVDPWRMRQVLRGVAGLCGALAALHAAGAAHRNLTPERIVRLDDGRLALVDLGLAASAPAPGEGPGRYRAPEQRRGSSRRTGAATDVYQVAAVTHHLLTGTPPSPAVALPIRVRVPALPDGVAEVLDAALAADPAARPALSALIPALSNLPAIPA</sequence>
<dbReference type="eggNOG" id="COG5635">
    <property type="taxonomic scope" value="Bacteria"/>
</dbReference>
<dbReference type="PROSITE" id="PS51534">
    <property type="entry name" value="SEFIR"/>
    <property type="match status" value="1"/>
</dbReference>
<gene>
    <name evidence="8" type="ORF">AMETH_2215</name>
</gene>
<dbReference type="Gene3D" id="3.40.50.11530">
    <property type="match status" value="1"/>
</dbReference>
<dbReference type="RefSeq" id="WP_167345516.1">
    <property type="nucleotide sequence ID" value="NZ_AQUL01000001.1"/>
</dbReference>
<dbReference type="eggNOG" id="COG0515">
    <property type="taxonomic scope" value="Bacteria"/>
</dbReference>
<evidence type="ECO:0000259" key="7">
    <source>
        <dbReference type="PROSITE" id="PS51534"/>
    </source>
</evidence>
<protein>
    <recommendedName>
        <fullName evidence="10">Protein kinase domain-containing protein</fullName>
    </recommendedName>
</protein>
<dbReference type="KEGG" id="amq:AMETH_2215"/>
<keyword evidence="2" id="KW-0547">Nucleotide-binding</keyword>
<evidence type="ECO:0000256" key="2">
    <source>
        <dbReference type="ARBA" id="ARBA00022741"/>
    </source>
</evidence>
<evidence type="ECO:0000313" key="9">
    <source>
        <dbReference type="Proteomes" id="UP000062973"/>
    </source>
</evidence>
<dbReference type="HOGENOM" id="CLU_570671_0_0_11"/>
<accession>A0A076MX79</accession>
<evidence type="ECO:0000256" key="3">
    <source>
        <dbReference type="ARBA" id="ARBA00022777"/>
    </source>
</evidence>
<dbReference type="SUPFAM" id="SSF56112">
    <property type="entry name" value="Protein kinase-like (PK-like)"/>
    <property type="match status" value="1"/>
</dbReference>
<organism evidence="8 9">
    <name type="scientific">Amycolatopsis methanolica 239</name>
    <dbReference type="NCBI Taxonomy" id="1068978"/>
    <lineage>
        <taxon>Bacteria</taxon>
        <taxon>Bacillati</taxon>
        <taxon>Actinomycetota</taxon>
        <taxon>Actinomycetes</taxon>
        <taxon>Pseudonocardiales</taxon>
        <taxon>Pseudonocardiaceae</taxon>
        <taxon>Amycolatopsis</taxon>
        <taxon>Amycolatopsis methanolica group</taxon>
    </lineage>
</organism>
<evidence type="ECO:0008006" key="10">
    <source>
        <dbReference type="Google" id="ProtNLM"/>
    </source>
</evidence>
<dbReference type="Pfam" id="PF08357">
    <property type="entry name" value="SEFIR"/>
    <property type="match status" value="1"/>
</dbReference>
<dbReference type="Gene3D" id="1.10.510.10">
    <property type="entry name" value="Transferase(Phosphotransferase) domain 1"/>
    <property type="match status" value="1"/>
</dbReference>
<dbReference type="Proteomes" id="UP000062973">
    <property type="component" value="Chromosome"/>
</dbReference>
<dbReference type="InterPro" id="IPR011009">
    <property type="entry name" value="Kinase-like_dom_sf"/>
</dbReference>
<dbReference type="STRING" id="1068978.AMETH_2215"/>
<evidence type="ECO:0000256" key="5">
    <source>
        <dbReference type="SAM" id="MobiDB-lite"/>
    </source>
</evidence>
<feature type="domain" description="SEFIR" evidence="7">
    <location>
        <begin position="10"/>
        <end position="155"/>
    </location>
</feature>
<keyword evidence="1" id="KW-0808">Transferase</keyword>
<name>A0A076MX79_AMYME</name>
<keyword evidence="4" id="KW-0067">ATP-binding</keyword>
<feature type="domain" description="Protein kinase" evidence="6">
    <location>
        <begin position="197"/>
        <end position="476"/>
    </location>
</feature>
<evidence type="ECO:0000256" key="1">
    <source>
        <dbReference type="ARBA" id="ARBA00022679"/>
    </source>
</evidence>
<dbReference type="AlphaFoldDB" id="A0A076MX79"/>
<dbReference type="EMBL" id="CP009110">
    <property type="protein sequence ID" value="AIJ22307.1"/>
    <property type="molecule type" value="Genomic_DNA"/>
</dbReference>
<dbReference type="InterPro" id="IPR013568">
    <property type="entry name" value="SEFIR_dom"/>
</dbReference>
<evidence type="ECO:0000256" key="4">
    <source>
        <dbReference type="ARBA" id="ARBA00022840"/>
    </source>
</evidence>
<reference evidence="8 9" key="1">
    <citation type="submission" date="2014-07" db="EMBL/GenBank/DDBJ databases">
        <title>Whole Genome Sequence of the Amycolatopsis methanolica 239.</title>
        <authorList>
            <person name="Tang B."/>
        </authorList>
    </citation>
    <scope>NUCLEOTIDE SEQUENCE [LARGE SCALE GENOMIC DNA]</scope>
    <source>
        <strain evidence="8 9">239</strain>
    </source>
</reference>
<dbReference type="SMART" id="SM00220">
    <property type="entry name" value="S_TKc"/>
    <property type="match status" value="1"/>
</dbReference>
<dbReference type="InterPro" id="IPR000719">
    <property type="entry name" value="Prot_kinase_dom"/>
</dbReference>
<proteinExistence type="predicted"/>
<keyword evidence="9" id="KW-1185">Reference proteome</keyword>
<evidence type="ECO:0000313" key="8">
    <source>
        <dbReference type="EMBL" id="AIJ22307.1"/>
    </source>
</evidence>